<proteinExistence type="predicted"/>
<accession>A0A1F4UHE2</accession>
<comment type="caution">
    <text evidence="1">The sequence shown here is derived from an EMBL/GenBank/DDBJ whole genome shotgun (WGS) entry which is preliminary data.</text>
</comment>
<dbReference type="EMBL" id="MEUW01000021">
    <property type="protein sequence ID" value="OGC44361.1"/>
    <property type="molecule type" value="Genomic_DNA"/>
</dbReference>
<dbReference type="Proteomes" id="UP000176583">
    <property type="component" value="Unassembled WGS sequence"/>
</dbReference>
<evidence type="ECO:0000313" key="1">
    <source>
        <dbReference type="EMBL" id="OGC44361.1"/>
    </source>
</evidence>
<organism evidence="1 2">
    <name type="scientific">candidate division WWE3 bacterium RBG_19FT_COMBO_53_11</name>
    <dbReference type="NCBI Taxonomy" id="1802613"/>
    <lineage>
        <taxon>Bacteria</taxon>
        <taxon>Katanobacteria</taxon>
    </lineage>
</organism>
<gene>
    <name evidence="1" type="ORF">A2V54_03210</name>
</gene>
<reference evidence="1 2" key="1">
    <citation type="journal article" date="2016" name="Nat. Commun.">
        <title>Thousands of microbial genomes shed light on interconnected biogeochemical processes in an aquifer system.</title>
        <authorList>
            <person name="Anantharaman K."/>
            <person name="Brown C.T."/>
            <person name="Hug L.A."/>
            <person name="Sharon I."/>
            <person name="Castelle C.J."/>
            <person name="Probst A.J."/>
            <person name="Thomas B.C."/>
            <person name="Singh A."/>
            <person name="Wilkins M.J."/>
            <person name="Karaoz U."/>
            <person name="Brodie E.L."/>
            <person name="Williams K.H."/>
            <person name="Hubbard S.S."/>
            <person name="Banfield J.F."/>
        </authorList>
    </citation>
    <scope>NUCLEOTIDE SEQUENCE [LARGE SCALE GENOMIC DNA]</scope>
</reference>
<protein>
    <submittedName>
        <fullName evidence="1">Uncharacterized protein</fullName>
    </submittedName>
</protein>
<name>A0A1F4UHE2_UNCKA</name>
<evidence type="ECO:0000313" key="2">
    <source>
        <dbReference type="Proteomes" id="UP000176583"/>
    </source>
</evidence>
<sequence>MDAIVLPGGLKGILARFRLHLFIKKAERKNSPDLLAEKDMVRQLLEKGRVDESFIGEALDTRRAFFAVRKMLSQRPS</sequence>
<dbReference type="AlphaFoldDB" id="A0A1F4UHE2"/>